<evidence type="ECO:0000256" key="1">
    <source>
        <dbReference type="ARBA" id="ARBA00004651"/>
    </source>
</evidence>
<dbReference type="InterPro" id="IPR002549">
    <property type="entry name" value="AI-2E-like"/>
</dbReference>
<dbReference type="GO" id="GO:0005886">
    <property type="term" value="C:plasma membrane"/>
    <property type="evidence" value="ECO:0007669"/>
    <property type="project" value="UniProtKB-SubCell"/>
</dbReference>
<dbReference type="PANTHER" id="PTHR21716">
    <property type="entry name" value="TRANSMEMBRANE PROTEIN"/>
    <property type="match status" value="1"/>
</dbReference>
<feature type="transmembrane region" description="Helical" evidence="8">
    <location>
        <begin position="168"/>
        <end position="185"/>
    </location>
</feature>
<feature type="transmembrane region" description="Helical" evidence="8">
    <location>
        <begin position="109"/>
        <end position="128"/>
    </location>
</feature>
<evidence type="ECO:0000256" key="4">
    <source>
        <dbReference type="ARBA" id="ARBA00022475"/>
    </source>
</evidence>
<evidence type="ECO:0000313" key="10">
    <source>
        <dbReference type="Proteomes" id="UP000011910"/>
    </source>
</evidence>
<proteinExistence type="inferred from homology"/>
<evidence type="ECO:0000256" key="6">
    <source>
        <dbReference type="ARBA" id="ARBA00022989"/>
    </source>
</evidence>
<dbReference type="GO" id="GO:0055085">
    <property type="term" value="P:transmembrane transport"/>
    <property type="evidence" value="ECO:0007669"/>
    <property type="project" value="TreeGrafter"/>
</dbReference>
<comment type="caution">
    <text evidence="9">The sequence shown here is derived from an EMBL/GenBank/DDBJ whole genome shotgun (WGS) entry which is preliminary data.</text>
</comment>
<dbReference type="EMBL" id="AODQ01000050">
    <property type="protein sequence ID" value="EMR02652.1"/>
    <property type="molecule type" value="Genomic_DNA"/>
</dbReference>
<sequence>MREQMNQNLYAAQEWISDTFGVSNGIVREWVEEGVAGLTSVDNALRTAFKATTRTLLVIGLMPVYVFLMLYYRNKFREFVLRMAPDKEAARAENILSELNLVAIKYMTGVFKVVLILAIVHSVAFSIMGLKYPILLGVIAALFNFIPYFGTLMGALFPLIFSMVAMDSLQYTLWVLIYFVIIQFVENNILTPNITGSHVSLNPLVTILSLIVGSMIWGVIGMFIIIPFVAMLRIVCEHYSYLKPIAFLLSDRGTEAHAVSLKKLKNIFTST</sequence>
<reference evidence="9 10" key="1">
    <citation type="journal article" date="2013" name="Genome Announc.">
        <title>Draft Genome Sequence of Cesiribacter andamanensis Strain AMV16T, Isolated from a Soil Sample from a Mud Volcano in the Andaman Islands, India.</title>
        <authorList>
            <person name="Shivaji S."/>
            <person name="Ara S."/>
            <person name="Begum Z."/>
            <person name="Srinivas T.N."/>
            <person name="Singh A."/>
            <person name="Kumar Pinnaka A."/>
        </authorList>
    </citation>
    <scope>NUCLEOTIDE SEQUENCE [LARGE SCALE GENOMIC DNA]</scope>
    <source>
        <strain evidence="9 10">AMV16</strain>
    </source>
</reference>
<evidence type="ECO:0000313" key="9">
    <source>
        <dbReference type="EMBL" id="EMR02652.1"/>
    </source>
</evidence>
<keyword evidence="5 8" id="KW-0812">Transmembrane</keyword>
<feature type="transmembrane region" description="Helical" evidence="8">
    <location>
        <begin position="55"/>
        <end position="72"/>
    </location>
</feature>
<keyword evidence="10" id="KW-1185">Reference proteome</keyword>
<comment type="similarity">
    <text evidence="2">Belongs to the autoinducer-2 exporter (AI-2E) (TC 2.A.86) family.</text>
</comment>
<organism evidence="9 10">
    <name type="scientific">Cesiribacter andamanensis AMV16</name>
    <dbReference type="NCBI Taxonomy" id="1279009"/>
    <lineage>
        <taxon>Bacteria</taxon>
        <taxon>Pseudomonadati</taxon>
        <taxon>Bacteroidota</taxon>
        <taxon>Cytophagia</taxon>
        <taxon>Cytophagales</taxon>
        <taxon>Cesiribacteraceae</taxon>
        <taxon>Cesiribacter</taxon>
    </lineage>
</organism>
<comment type="subcellular location">
    <subcellularLocation>
        <location evidence="1">Cell membrane</location>
        <topology evidence="1">Multi-pass membrane protein</topology>
    </subcellularLocation>
</comment>
<dbReference type="Proteomes" id="UP000011910">
    <property type="component" value="Unassembled WGS sequence"/>
</dbReference>
<evidence type="ECO:0000256" key="7">
    <source>
        <dbReference type="ARBA" id="ARBA00023136"/>
    </source>
</evidence>
<protein>
    <submittedName>
        <fullName evidence="9">Transport of quorum-sensing signal protein</fullName>
    </submittedName>
</protein>
<keyword evidence="7 8" id="KW-0472">Membrane</keyword>
<evidence type="ECO:0000256" key="5">
    <source>
        <dbReference type="ARBA" id="ARBA00022692"/>
    </source>
</evidence>
<dbReference type="eggNOG" id="COG0628">
    <property type="taxonomic scope" value="Bacteria"/>
</dbReference>
<dbReference type="PANTHER" id="PTHR21716:SF53">
    <property type="entry name" value="PERMEASE PERM-RELATED"/>
    <property type="match status" value="1"/>
</dbReference>
<keyword evidence="6 8" id="KW-1133">Transmembrane helix</keyword>
<keyword evidence="3" id="KW-0813">Transport</keyword>
<evidence type="ECO:0000256" key="3">
    <source>
        <dbReference type="ARBA" id="ARBA00022448"/>
    </source>
</evidence>
<feature type="transmembrane region" description="Helical" evidence="8">
    <location>
        <begin position="134"/>
        <end position="161"/>
    </location>
</feature>
<gene>
    <name evidence="9" type="primary">tqsA</name>
    <name evidence="9" type="ORF">ADICEAN_02191</name>
</gene>
<accession>M7N5U1</accession>
<name>M7N5U1_9BACT</name>
<keyword evidence="4" id="KW-1003">Cell membrane</keyword>
<feature type="transmembrane region" description="Helical" evidence="8">
    <location>
        <begin position="205"/>
        <end position="232"/>
    </location>
</feature>
<evidence type="ECO:0000256" key="8">
    <source>
        <dbReference type="SAM" id="Phobius"/>
    </source>
</evidence>
<evidence type="ECO:0000256" key="2">
    <source>
        <dbReference type="ARBA" id="ARBA00009773"/>
    </source>
</evidence>
<dbReference type="AlphaFoldDB" id="M7N5U1"/>
<dbReference type="Pfam" id="PF01594">
    <property type="entry name" value="AI-2E_transport"/>
    <property type="match status" value="1"/>
</dbReference>